<accession>A0A165HZK8</accession>
<dbReference type="Proteomes" id="UP000077266">
    <property type="component" value="Unassembled WGS sequence"/>
</dbReference>
<protein>
    <submittedName>
        <fullName evidence="2">Uncharacterized protein</fullName>
    </submittedName>
</protein>
<dbReference type="AlphaFoldDB" id="A0A165HZK8"/>
<evidence type="ECO:0000313" key="2">
    <source>
        <dbReference type="EMBL" id="KZV92683.1"/>
    </source>
</evidence>
<dbReference type="InParanoid" id="A0A165HZK8"/>
<gene>
    <name evidence="2" type="ORF">EXIGLDRAFT_70136</name>
</gene>
<dbReference type="EMBL" id="KV426004">
    <property type="protein sequence ID" value="KZV92683.1"/>
    <property type="molecule type" value="Genomic_DNA"/>
</dbReference>
<evidence type="ECO:0000256" key="1">
    <source>
        <dbReference type="SAM" id="MobiDB-lite"/>
    </source>
</evidence>
<sequence>MRTQAGSRGLLFPKPLRTPISTPSRSAAPKLATPTPTDSKLEPPMPEFRVAPAEEVDIRSKQVWPWILKYVQWVSTVLPTATMSEISQQILCVVRFIVQVHRSFDTVIYASLVRPLFTQVPDARNTLESVCKDHKMEKKAVEKAREAGREICMANQHDASEHRDDLAKWNKTTVYNVNLEMKRHVCRVSDSDFEVVEDTPLRSVVVGGARSASPTMPLPPPPSRLLRDFGPSRLVPTDETRNWMQECYRWNLPRENRFRLEELSQEISNATNGVVKPHSFRNYRKVHPDLFKRIEAEVGKEIGRNVTHVGGWPKPSQRRGSRGRAMKTRTQRKKRQRAKKQMQTQRKKRRGKESKRTRSGKNANHVPSGVESGNDAVVESLCPP</sequence>
<reference evidence="2 3" key="1">
    <citation type="journal article" date="2016" name="Mol. Biol. Evol.">
        <title>Comparative Genomics of Early-Diverging Mushroom-Forming Fungi Provides Insights into the Origins of Lignocellulose Decay Capabilities.</title>
        <authorList>
            <person name="Nagy L.G."/>
            <person name="Riley R."/>
            <person name="Tritt A."/>
            <person name="Adam C."/>
            <person name="Daum C."/>
            <person name="Floudas D."/>
            <person name="Sun H."/>
            <person name="Yadav J.S."/>
            <person name="Pangilinan J."/>
            <person name="Larsson K.H."/>
            <person name="Matsuura K."/>
            <person name="Barry K."/>
            <person name="Labutti K."/>
            <person name="Kuo R."/>
            <person name="Ohm R.A."/>
            <person name="Bhattacharya S.S."/>
            <person name="Shirouzu T."/>
            <person name="Yoshinaga Y."/>
            <person name="Martin F.M."/>
            <person name="Grigoriev I.V."/>
            <person name="Hibbett D.S."/>
        </authorList>
    </citation>
    <scope>NUCLEOTIDE SEQUENCE [LARGE SCALE GENOMIC DNA]</scope>
    <source>
        <strain evidence="2 3">HHB12029</strain>
    </source>
</reference>
<feature type="region of interest" description="Disordered" evidence="1">
    <location>
        <begin position="305"/>
        <end position="384"/>
    </location>
</feature>
<feature type="compositionally biased region" description="Basic residues" evidence="1">
    <location>
        <begin position="316"/>
        <end position="359"/>
    </location>
</feature>
<keyword evidence="3" id="KW-1185">Reference proteome</keyword>
<proteinExistence type="predicted"/>
<organism evidence="2 3">
    <name type="scientific">Exidia glandulosa HHB12029</name>
    <dbReference type="NCBI Taxonomy" id="1314781"/>
    <lineage>
        <taxon>Eukaryota</taxon>
        <taxon>Fungi</taxon>
        <taxon>Dikarya</taxon>
        <taxon>Basidiomycota</taxon>
        <taxon>Agaricomycotina</taxon>
        <taxon>Agaricomycetes</taxon>
        <taxon>Auriculariales</taxon>
        <taxon>Exidiaceae</taxon>
        <taxon>Exidia</taxon>
    </lineage>
</organism>
<feature type="region of interest" description="Disordered" evidence="1">
    <location>
        <begin position="209"/>
        <end position="232"/>
    </location>
</feature>
<name>A0A165HZK8_EXIGL</name>
<feature type="region of interest" description="Disordered" evidence="1">
    <location>
        <begin position="1"/>
        <end position="45"/>
    </location>
</feature>
<evidence type="ECO:0000313" key="3">
    <source>
        <dbReference type="Proteomes" id="UP000077266"/>
    </source>
</evidence>